<feature type="domain" description="RIH" evidence="2">
    <location>
        <begin position="4"/>
        <end position="50"/>
    </location>
</feature>
<dbReference type="Pfam" id="PF01365">
    <property type="entry name" value="RYDR_ITPR"/>
    <property type="match status" value="1"/>
</dbReference>
<dbReference type="PANTHER" id="PTHR46399">
    <property type="entry name" value="B30.2/SPRY DOMAIN-CONTAINING PROTEIN"/>
    <property type="match status" value="1"/>
</dbReference>
<dbReference type="InterPro" id="IPR000699">
    <property type="entry name" value="RIH_dom"/>
</dbReference>
<organism evidence="3 4">
    <name type="scientific">Romanomermis culicivorax</name>
    <name type="common">Nematode worm</name>
    <dbReference type="NCBI Taxonomy" id="13658"/>
    <lineage>
        <taxon>Eukaryota</taxon>
        <taxon>Metazoa</taxon>
        <taxon>Ecdysozoa</taxon>
        <taxon>Nematoda</taxon>
        <taxon>Enoplea</taxon>
        <taxon>Dorylaimia</taxon>
        <taxon>Mermithida</taxon>
        <taxon>Mermithoidea</taxon>
        <taxon>Mermithidae</taxon>
        <taxon>Romanomermis</taxon>
    </lineage>
</organism>
<reference evidence="4" key="1">
    <citation type="submission" date="2022-11" db="UniProtKB">
        <authorList>
            <consortium name="WormBaseParasite"/>
        </authorList>
    </citation>
    <scope>IDENTIFICATION</scope>
</reference>
<dbReference type="InterPro" id="IPR015925">
    <property type="entry name" value="Ryanodine_IP3_receptor"/>
</dbReference>
<keyword evidence="3" id="KW-1185">Reference proteome</keyword>
<proteinExistence type="predicted"/>
<sequence length="64" mass="6970">MLLRHLQNNRVFFQHPDLLRLLRVHENVMTVMINILGLSHSGETSSSSAESMDGSSSSAGGAMT</sequence>
<dbReference type="PANTHER" id="PTHR46399:SF8">
    <property type="entry name" value="B30.2_SPRY DOMAIN-CONTAINING PROTEIN"/>
    <property type="match status" value="1"/>
</dbReference>
<dbReference type="GO" id="GO:0034704">
    <property type="term" value="C:calcium channel complex"/>
    <property type="evidence" value="ECO:0007669"/>
    <property type="project" value="TreeGrafter"/>
</dbReference>
<protein>
    <submittedName>
        <fullName evidence="4">RIH domain-containing protein</fullName>
    </submittedName>
</protein>
<dbReference type="GO" id="GO:0030018">
    <property type="term" value="C:Z disc"/>
    <property type="evidence" value="ECO:0007669"/>
    <property type="project" value="TreeGrafter"/>
</dbReference>
<dbReference type="WBParaSite" id="nRc.2.0.1.t10929-RA">
    <property type="protein sequence ID" value="nRc.2.0.1.t10929-RA"/>
    <property type="gene ID" value="nRc.2.0.1.g10929"/>
</dbReference>
<evidence type="ECO:0000313" key="3">
    <source>
        <dbReference type="Proteomes" id="UP000887565"/>
    </source>
</evidence>
<name>A0A915I9S9_ROMCU</name>
<dbReference type="AlphaFoldDB" id="A0A915I9S9"/>
<dbReference type="GO" id="GO:0014808">
    <property type="term" value="P:release of sequestered calcium ion into cytosol by sarcoplasmic reticulum"/>
    <property type="evidence" value="ECO:0007669"/>
    <property type="project" value="TreeGrafter"/>
</dbReference>
<dbReference type="Proteomes" id="UP000887565">
    <property type="component" value="Unplaced"/>
</dbReference>
<dbReference type="GO" id="GO:0005219">
    <property type="term" value="F:ryanodine-sensitive calcium-release channel activity"/>
    <property type="evidence" value="ECO:0007669"/>
    <property type="project" value="TreeGrafter"/>
</dbReference>
<dbReference type="GO" id="GO:0006941">
    <property type="term" value="P:striated muscle contraction"/>
    <property type="evidence" value="ECO:0007669"/>
    <property type="project" value="TreeGrafter"/>
</dbReference>
<evidence type="ECO:0000313" key="4">
    <source>
        <dbReference type="WBParaSite" id="nRc.2.0.1.t10929-RA"/>
    </source>
</evidence>
<dbReference type="GO" id="GO:0033017">
    <property type="term" value="C:sarcoplasmic reticulum membrane"/>
    <property type="evidence" value="ECO:0007669"/>
    <property type="project" value="TreeGrafter"/>
</dbReference>
<feature type="region of interest" description="Disordered" evidence="1">
    <location>
        <begin position="40"/>
        <end position="64"/>
    </location>
</feature>
<accession>A0A915I9S9</accession>
<evidence type="ECO:0000259" key="2">
    <source>
        <dbReference type="Pfam" id="PF01365"/>
    </source>
</evidence>
<evidence type="ECO:0000256" key="1">
    <source>
        <dbReference type="SAM" id="MobiDB-lite"/>
    </source>
</evidence>
<dbReference type="GO" id="GO:0005790">
    <property type="term" value="C:smooth endoplasmic reticulum"/>
    <property type="evidence" value="ECO:0007669"/>
    <property type="project" value="TreeGrafter"/>
</dbReference>
<dbReference type="GO" id="GO:0042383">
    <property type="term" value="C:sarcolemma"/>
    <property type="evidence" value="ECO:0007669"/>
    <property type="project" value="TreeGrafter"/>
</dbReference>